<evidence type="ECO:0000259" key="10">
    <source>
        <dbReference type="PROSITE" id="PS51733"/>
    </source>
</evidence>
<feature type="binding site" evidence="5 8">
    <location>
        <begin position="76"/>
        <end position="83"/>
    </location>
    <ligand>
        <name>substrate</name>
    </ligand>
</feature>
<dbReference type="Proteomes" id="UP000178943">
    <property type="component" value="Unassembled WGS sequence"/>
</dbReference>
<dbReference type="STRING" id="1817863.A2Y62_14170"/>
<dbReference type="Gene3D" id="3.30.930.10">
    <property type="entry name" value="Bira Bifunctional Protein, Domain 2"/>
    <property type="match status" value="1"/>
</dbReference>
<dbReference type="PIRSF" id="PIRSF016262">
    <property type="entry name" value="LPLase"/>
    <property type="match status" value="1"/>
</dbReference>
<dbReference type="SUPFAM" id="SSF55681">
    <property type="entry name" value="Class II aaRS and biotin synthetases"/>
    <property type="match status" value="1"/>
</dbReference>
<dbReference type="InterPro" id="IPR000544">
    <property type="entry name" value="Octanoyltransferase"/>
</dbReference>
<comment type="miscellaneous">
    <text evidence="5">In the reaction, the free carboxyl group of octanoic acid is attached via an amide linkage to the epsilon-amino group of a specific lysine residue of lipoyl domains of lipoate-dependent enzymes.</text>
</comment>
<comment type="function">
    <text evidence="4 5 6">Catalyzes the transfer of endogenously produced octanoic acid from octanoyl-acyl-carrier-protein onto the lipoyl domains of lipoate-dependent enzymes. Lipoyl-ACP can also act as a substrate although octanoyl-ACP is likely to be the physiological substrate.</text>
</comment>
<evidence type="ECO:0000256" key="8">
    <source>
        <dbReference type="PIRSR" id="PIRSR016262-2"/>
    </source>
</evidence>
<evidence type="ECO:0000256" key="5">
    <source>
        <dbReference type="HAMAP-Rule" id="MF_00013"/>
    </source>
</evidence>
<dbReference type="EC" id="2.3.1.181" evidence="5 6"/>
<dbReference type="CDD" id="cd16444">
    <property type="entry name" value="LipB"/>
    <property type="match status" value="1"/>
</dbReference>
<proteinExistence type="inferred from homology"/>
<name>A0A1F5VFZ3_9BACT</name>
<dbReference type="UniPathway" id="UPA00538">
    <property type="reaction ID" value="UER00592"/>
</dbReference>
<dbReference type="InterPro" id="IPR020605">
    <property type="entry name" value="Octanoyltransferase_CS"/>
</dbReference>
<comment type="catalytic activity">
    <reaction evidence="5 6">
        <text>octanoyl-[ACP] + L-lysyl-[protein] = N(6)-octanoyl-L-lysyl-[protein] + holo-[ACP] + H(+)</text>
        <dbReference type="Rhea" id="RHEA:17665"/>
        <dbReference type="Rhea" id="RHEA-COMP:9636"/>
        <dbReference type="Rhea" id="RHEA-COMP:9685"/>
        <dbReference type="Rhea" id="RHEA-COMP:9752"/>
        <dbReference type="Rhea" id="RHEA-COMP:9928"/>
        <dbReference type="ChEBI" id="CHEBI:15378"/>
        <dbReference type="ChEBI" id="CHEBI:29969"/>
        <dbReference type="ChEBI" id="CHEBI:64479"/>
        <dbReference type="ChEBI" id="CHEBI:78463"/>
        <dbReference type="ChEBI" id="CHEBI:78809"/>
        <dbReference type="EC" id="2.3.1.181"/>
    </reaction>
</comment>
<dbReference type="GO" id="GO:0005737">
    <property type="term" value="C:cytoplasm"/>
    <property type="evidence" value="ECO:0007669"/>
    <property type="project" value="UniProtKB-SubCell"/>
</dbReference>
<feature type="binding site" evidence="5 8">
    <location>
        <begin position="156"/>
        <end position="158"/>
    </location>
    <ligand>
        <name>substrate</name>
    </ligand>
</feature>
<comment type="similarity">
    <text evidence="5 6">Belongs to the LipB family.</text>
</comment>
<feature type="binding site" evidence="5 8">
    <location>
        <begin position="143"/>
        <end position="145"/>
    </location>
    <ligand>
        <name>substrate</name>
    </ligand>
</feature>
<dbReference type="HAMAP" id="MF_00013">
    <property type="entry name" value="LipB"/>
    <property type="match status" value="1"/>
</dbReference>
<dbReference type="AlphaFoldDB" id="A0A1F5VFZ3"/>
<evidence type="ECO:0000256" key="1">
    <source>
        <dbReference type="ARBA" id="ARBA00004821"/>
    </source>
</evidence>
<dbReference type="GO" id="GO:0033819">
    <property type="term" value="F:lipoyl(octanoyl) transferase activity"/>
    <property type="evidence" value="ECO:0007669"/>
    <property type="project" value="UniProtKB-EC"/>
</dbReference>
<feature type="domain" description="BPL/LPL catalytic" evidence="10">
    <location>
        <begin position="31"/>
        <end position="213"/>
    </location>
</feature>
<dbReference type="Pfam" id="PF21948">
    <property type="entry name" value="LplA-B_cat"/>
    <property type="match status" value="1"/>
</dbReference>
<accession>A0A1F5VFZ3</accession>
<feature type="active site" description="Acyl-thioester intermediate" evidence="5 7">
    <location>
        <position position="174"/>
    </location>
</feature>
<dbReference type="NCBIfam" id="TIGR00214">
    <property type="entry name" value="lipB"/>
    <property type="match status" value="1"/>
</dbReference>
<dbReference type="PANTHER" id="PTHR10993">
    <property type="entry name" value="OCTANOYLTRANSFERASE"/>
    <property type="match status" value="1"/>
</dbReference>
<keyword evidence="2 5" id="KW-0808">Transferase</keyword>
<dbReference type="PROSITE" id="PS01313">
    <property type="entry name" value="LIPB"/>
    <property type="match status" value="1"/>
</dbReference>
<keyword evidence="5" id="KW-0963">Cytoplasm</keyword>
<dbReference type="InterPro" id="IPR004143">
    <property type="entry name" value="BPL_LPL_catalytic"/>
</dbReference>
<dbReference type="NCBIfam" id="NF010925">
    <property type="entry name" value="PRK14345.1"/>
    <property type="match status" value="1"/>
</dbReference>
<comment type="subcellular location">
    <subcellularLocation>
        <location evidence="5">Cytoplasm</location>
    </subcellularLocation>
</comment>
<organism evidence="11 12">
    <name type="scientific">Candidatus Fischerbacteria bacterium RBG_13_37_8</name>
    <dbReference type="NCBI Taxonomy" id="1817863"/>
    <lineage>
        <taxon>Bacteria</taxon>
        <taxon>Candidatus Fischeribacteriota</taxon>
    </lineage>
</organism>
<evidence type="ECO:0000313" key="11">
    <source>
        <dbReference type="EMBL" id="OGF62260.1"/>
    </source>
</evidence>
<sequence>MKALNVYTLGRKDYQEVLDLQRKLSRLRSEGKINDSLLLTEHEHVFTVGRGGNRAEILIDEARVMKEGIQIFEIERGGSTTYHGPGQLVGYPIINLKELQCSPVTFLRKLEEVLIRSLNDYNIKAQAVAGKTGVWVANAKIASIGIHVSRWITRHGFALNVSTDLRYFRMIIPCGIPECEYTNIAQLTGIKVALEEIIPLVVKHYADVFHVEISPGL</sequence>
<evidence type="ECO:0000256" key="4">
    <source>
        <dbReference type="ARBA" id="ARBA00024732"/>
    </source>
</evidence>
<comment type="caution">
    <text evidence="11">The sequence shown here is derived from an EMBL/GenBank/DDBJ whole genome shotgun (WGS) entry which is preliminary data.</text>
</comment>
<comment type="pathway">
    <text evidence="1 5 6">Protein modification; protein lipoylation via endogenous pathway; protein N(6)-(lipoyl)lysine from octanoyl-[acyl-carrier-protein]: step 1/2.</text>
</comment>
<reference evidence="11 12" key="1">
    <citation type="journal article" date="2016" name="Nat. Commun.">
        <title>Thousands of microbial genomes shed light on interconnected biogeochemical processes in an aquifer system.</title>
        <authorList>
            <person name="Anantharaman K."/>
            <person name="Brown C.T."/>
            <person name="Hug L.A."/>
            <person name="Sharon I."/>
            <person name="Castelle C.J."/>
            <person name="Probst A.J."/>
            <person name="Thomas B.C."/>
            <person name="Singh A."/>
            <person name="Wilkins M.J."/>
            <person name="Karaoz U."/>
            <person name="Brodie E.L."/>
            <person name="Williams K.H."/>
            <person name="Hubbard S.S."/>
            <person name="Banfield J.F."/>
        </authorList>
    </citation>
    <scope>NUCLEOTIDE SEQUENCE [LARGE SCALE GENOMIC DNA]</scope>
</reference>
<dbReference type="GO" id="GO:0009249">
    <property type="term" value="P:protein lipoylation"/>
    <property type="evidence" value="ECO:0007669"/>
    <property type="project" value="InterPro"/>
</dbReference>
<evidence type="ECO:0000256" key="9">
    <source>
        <dbReference type="PIRSR" id="PIRSR016262-3"/>
    </source>
</evidence>
<protein>
    <recommendedName>
        <fullName evidence="5 6">Octanoyltransferase</fullName>
        <ecNumber evidence="5 6">2.3.1.181</ecNumber>
    </recommendedName>
    <alternativeName>
        <fullName evidence="5">Lipoate-protein ligase B</fullName>
    </alternativeName>
    <alternativeName>
        <fullName evidence="5">Lipoyl/octanoyl transferase</fullName>
    </alternativeName>
    <alternativeName>
        <fullName evidence="5">Octanoyl-[acyl-carrier-protein]-protein N-octanoyltransferase</fullName>
    </alternativeName>
</protein>
<evidence type="ECO:0000256" key="6">
    <source>
        <dbReference type="PIRNR" id="PIRNR016262"/>
    </source>
</evidence>
<dbReference type="PROSITE" id="PS51733">
    <property type="entry name" value="BPL_LPL_CATALYTIC"/>
    <property type="match status" value="1"/>
</dbReference>
<dbReference type="InterPro" id="IPR045864">
    <property type="entry name" value="aa-tRNA-synth_II/BPL/LPL"/>
</dbReference>
<gene>
    <name evidence="5" type="primary">lipB</name>
    <name evidence="11" type="ORF">A2Y62_14170</name>
</gene>
<evidence type="ECO:0000256" key="3">
    <source>
        <dbReference type="ARBA" id="ARBA00023315"/>
    </source>
</evidence>
<feature type="site" description="Lowers pKa of active site Cys" evidence="5 9">
    <location>
        <position position="140"/>
    </location>
</feature>
<evidence type="ECO:0000256" key="2">
    <source>
        <dbReference type="ARBA" id="ARBA00022679"/>
    </source>
</evidence>
<keyword evidence="3 5" id="KW-0012">Acyltransferase</keyword>
<evidence type="ECO:0000256" key="7">
    <source>
        <dbReference type="PIRSR" id="PIRSR016262-1"/>
    </source>
</evidence>
<dbReference type="PANTHER" id="PTHR10993:SF7">
    <property type="entry name" value="LIPOYLTRANSFERASE 2, MITOCHONDRIAL-RELATED"/>
    <property type="match status" value="1"/>
</dbReference>
<dbReference type="EMBL" id="MFGW01000183">
    <property type="protein sequence ID" value="OGF62260.1"/>
    <property type="molecule type" value="Genomic_DNA"/>
</dbReference>
<evidence type="ECO:0000313" key="12">
    <source>
        <dbReference type="Proteomes" id="UP000178943"/>
    </source>
</evidence>